<feature type="region of interest" description="Disordered" evidence="1">
    <location>
        <begin position="98"/>
        <end position="122"/>
    </location>
</feature>
<comment type="caution">
    <text evidence="2">The sequence shown here is derived from an EMBL/GenBank/DDBJ whole genome shotgun (WGS) entry which is preliminary data.</text>
</comment>
<dbReference type="AlphaFoldDB" id="A0A7Z8Y8G2"/>
<evidence type="ECO:0000313" key="2">
    <source>
        <dbReference type="EMBL" id="VDG76192.1"/>
    </source>
</evidence>
<evidence type="ECO:0000256" key="1">
    <source>
        <dbReference type="SAM" id="MobiDB-lite"/>
    </source>
</evidence>
<protein>
    <submittedName>
        <fullName evidence="2">Uncharacterized protein</fullName>
    </submittedName>
</protein>
<proteinExistence type="predicted"/>
<accession>A0A7Z8Y8G2</accession>
<reference evidence="2 3" key="1">
    <citation type="submission" date="2018-11" db="EMBL/GenBank/DDBJ databases">
        <authorList>
            <consortium name="Pathogen Informatics"/>
        </authorList>
    </citation>
    <scope>NUCLEOTIDE SEQUENCE [LARGE SCALE GENOMIC DNA]</scope>
    <source>
        <strain evidence="2 3">NCTC10327</strain>
    </source>
</reference>
<gene>
    <name evidence="2" type="ORF">NCTC10327_00854</name>
</gene>
<evidence type="ECO:0000313" key="3">
    <source>
        <dbReference type="Proteomes" id="UP000269974"/>
    </source>
</evidence>
<sequence length="122" mass="13595">MAIGLALDAYGRNIYWLQRAQGLAKAANECLDEADMCLTNMNGVMKKKFTEAGEPFLTTQLGTRALTARNAAFELRAGLERAARIAYGEDLFLAERAAQHEPREAGRPSLQRLARNKKRRRG</sequence>
<dbReference type="Proteomes" id="UP000269974">
    <property type="component" value="Unassembled WGS sequence"/>
</dbReference>
<organism evidence="2 3">
    <name type="scientific">Actinobaculum suis</name>
    <dbReference type="NCBI Taxonomy" id="1657"/>
    <lineage>
        <taxon>Bacteria</taxon>
        <taxon>Bacillati</taxon>
        <taxon>Actinomycetota</taxon>
        <taxon>Actinomycetes</taxon>
        <taxon>Actinomycetales</taxon>
        <taxon>Actinomycetaceae</taxon>
        <taxon>Actinobaculum</taxon>
    </lineage>
</organism>
<dbReference type="EMBL" id="UYIO01000001">
    <property type="protein sequence ID" value="VDG76192.1"/>
    <property type="molecule type" value="Genomic_DNA"/>
</dbReference>
<name>A0A7Z8Y8G2_9ACTO</name>